<dbReference type="EMBL" id="VDEM01000001">
    <property type="protein sequence ID" value="KAF0826027.1"/>
    <property type="molecule type" value="Genomic_DNA"/>
</dbReference>
<name>A0A800NGH2_CYTFI</name>
<proteinExistence type="predicted"/>
<sequence>MIFVYFPIQDGLIFDFSNFSQYKNIINRDNKTKTRHWKPGFNK</sequence>
<comment type="caution">
    <text evidence="1">The sequence shown here is derived from an EMBL/GenBank/DDBJ whole genome shotgun (WGS) entry which is preliminary data.</text>
</comment>
<reference evidence="1 2" key="1">
    <citation type="journal article" date="2020" name="G3 (Bethesda)">
        <title>Whole Genome Sequencing and Comparative Genomics of Two Nematicidal Bacillus Strains Reveals a Wide Range of Possible Virulence Factors.</title>
        <authorList>
            <person name="Susic N."/>
            <person name="Janezic S."/>
            <person name="Rupnik M."/>
            <person name="Geric Stare B."/>
        </authorList>
    </citation>
    <scope>NUCLEOTIDE SEQUENCE [LARGE SCALE GENOMIC DNA]</scope>
    <source>
        <strain evidence="1 2">I-1582</strain>
    </source>
</reference>
<organism evidence="1 2">
    <name type="scientific">Cytobacillus firmus</name>
    <name type="common">Bacillus firmus</name>
    <dbReference type="NCBI Taxonomy" id="1399"/>
    <lineage>
        <taxon>Bacteria</taxon>
        <taxon>Bacillati</taxon>
        <taxon>Bacillota</taxon>
        <taxon>Bacilli</taxon>
        <taxon>Bacillales</taxon>
        <taxon>Bacillaceae</taxon>
        <taxon>Cytobacillus</taxon>
    </lineage>
</organism>
<evidence type="ECO:0000313" key="2">
    <source>
        <dbReference type="Proteomes" id="UP000465778"/>
    </source>
</evidence>
<dbReference type="Proteomes" id="UP000465778">
    <property type="component" value="Unassembled WGS sequence"/>
</dbReference>
<protein>
    <submittedName>
        <fullName evidence="1">Uncharacterized protein</fullName>
    </submittedName>
</protein>
<dbReference type="AlphaFoldDB" id="A0A800NGH2"/>
<gene>
    <name evidence="1" type="ORF">KIS1582_0166</name>
</gene>
<accession>A0A800NGH2</accession>
<evidence type="ECO:0000313" key="1">
    <source>
        <dbReference type="EMBL" id="KAF0826027.1"/>
    </source>
</evidence>